<dbReference type="SUPFAM" id="SSF52058">
    <property type="entry name" value="L domain-like"/>
    <property type="match status" value="1"/>
</dbReference>
<dbReference type="EMBL" id="CACVKT020001609">
    <property type="protein sequence ID" value="CAC5369689.1"/>
    <property type="molecule type" value="Genomic_DNA"/>
</dbReference>
<evidence type="ECO:0000313" key="2">
    <source>
        <dbReference type="Proteomes" id="UP000507470"/>
    </source>
</evidence>
<dbReference type="InterPro" id="IPR032675">
    <property type="entry name" value="LRR_dom_sf"/>
</dbReference>
<dbReference type="OrthoDB" id="2015831at2759"/>
<protein>
    <recommendedName>
        <fullName evidence="3">LRRCT domain-containing protein</fullName>
    </recommendedName>
</protein>
<accession>A0A6J8ANY9</accession>
<dbReference type="Proteomes" id="UP000507470">
    <property type="component" value="Unassembled WGS sequence"/>
</dbReference>
<keyword evidence="2" id="KW-1185">Reference proteome</keyword>
<evidence type="ECO:0008006" key="3">
    <source>
        <dbReference type="Google" id="ProtNLM"/>
    </source>
</evidence>
<organism evidence="1 2">
    <name type="scientific">Mytilus coruscus</name>
    <name type="common">Sea mussel</name>
    <dbReference type="NCBI Taxonomy" id="42192"/>
    <lineage>
        <taxon>Eukaryota</taxon>
        <taxon>Metazoa</taxon>
        <taxon>Spiralia</taxon>
        <taxon>Lophotrochozoa</taxon>
        <taxon>Mollusca</taxon>
        <taxon>Bivalvia</taxon>
        <taxon>Autobranchia</taxon>
        <taxon>Pteriomorphia</taxon>
        <taxon>Mytilida</taxon>
        <taxon>Mytiloidea</taxon>
        <taxon>Mytilidae</taxon>
        <taxon>Mytilinae</taxon>
        <taxon>Mytilus</taxon>
    </lineage>
</organism>
<dbReference type="Gene3D" id="3.80.10.10">
    <property type="entry name" value="Ribonuclease Inhibitor"/>
    <property type="match status" value="2"/>
</dbReference>
<evidence type="ECO:0000313" key="1">
    <source>
        <dbReference type="EMBL" id="CAC5369689.1"/>
    </source>
</evidence>
<dbReference type="AlphaFoldDB" id="A0A6J8ANY9"/>
<sequence length="210" mass="24062">MVGFACEYTVKRFAYSYIAFLGNNNWTCDCNLWDDFLTDLLRGFDYHPGSVGLYRISCSNPPELRQYVVIDFQKNKTNELQHLSICNITCAHNCICFHQPSKNRTVIDCSGLALKAMPDKMPYFNNLEKDLSMNDLSKLDGKSYSYRVTKPYVLNNHITTISPIIYKVPNLIPIDFRGNSFDTLSNSVRLKSPCSLLFGHLTIRCICELQ</sequence>
<reference evidence="1 2" key="1">
    <citation type="submission" date="2020-06" db="EMBL/GenBank/DDBJ databases">
        <authorList>
            <person name="Li R."/>
            <person name="Bekaert M."/>
        </authorList>
    </citation>
    <scope>NUCLEOTIDE SEQUENCE [LARGE SCALE GENOMIC DNA]</scope>
    <source>
        <strain evidence="2">wild</strain>
    </source>
</reference>
<proteinExistence type="predicted"/>
<gene>
    <name evidence="1" type="ORF">MCOR_8804</name>
</gene>
<name>A0A6J8ANY9_MYTCO</name>